<dbReference type="HOGENOM" id="CLU_1592507_0_0_9"/>
<gene>
    <name evidence="1" type="ORF">JG30_04650</name>
</gene>
<proteinExistence type="predicted"/>
<comment type="caution">
    <text evidence="1">The sequence shown here is derived from an EMBL/GenBank/DDBJ whole genome shotgun (WGS) entry which is preliminary data.</text>
</comment>
<dbReference type="Pfam" id="PF15953">
    <property type="entry name" value="PDU_like"/>
    <property type="match status" value="1"/>
</dbReference>
<dbReference type="NCBIfam" id="TIGR04493">
    <property type="entry name" value="microcomp_PduM"/>
    <property type="match status" value="1"/>
</dbReference>
<dbReference type="AlphaFoldDB" id="A0A0F4LUF2"/>
<keyword evidence="2" id="KW-1185">Reference proteome</keyword>
<reference evidence="1 2" key="1">
    <citation type="submission" date="2015-01" db="EMBL/GenBank/DDBJ databases">
        <title>Comparative genomics of the lactic acid bacteria isolated from the honey bee gut.</title>
        <authorList>
            <person name="Ellegaard K.M."/>
            <person name="Tamarit D."/>
            <person name="Javelind E."/>
            <person name="Olofsson T."/>
            <person name="Andersson S.G."/>
            <person name="Vasquez A."/>
        </authorList>
    </citation>
    <scope>NUCLEOTIDE SEQUENCE [LARGE SCALE GENOMIC DNA]</scope>
    <source>
        <strain evidence="1 2">Bin4</strain>
    </source>
</reference>
<name>A0A0F4LUF2_9LACO</name>
<dbReference type="InterPro" id="IPR030992">
    <property type="entry name" value="PduM"/>
</dbReference>
<dbReference type="OrthoDB" id="1629168at2"/>
<dbReference type="GO" id="GO:0005198">
    <property type="term" value="F:structural molecule activity"/>
    <property type="evidence" value="ECO:0007669"/>
    <property type="project" value="InterPro"/>
</dbReference>
<dbReference type="PATRIC" id="fig|1218492.5.peg.589"/>
<organism evidence="1 2">
    <name type="scientific">Bombilactobacillus mellifer</name>
    <dbReference type="NCBI Taxonomy" id="1218492"/>
    <lineage>
        <taxon>Bacteria</taxon>
        <taxon>Bacillati</taxon>
        <taxon>Bacillota</taxon>
        <taxon>Bacilli</taxon>
        <taxon>Lactobacillales</taxon>
        <taxon>Lactobacillaceae</taxon>
        <taxon>Bombilactobacillus</taxon>
    </lineage>
</organism>
<evidence type="ECO:0000313" key="1">
    <source>
        <dbReference type="EMBL" id="KJY62265.1"/>
    </source>
</evidence>
<dbReference type="Proteomes" id="UP000033558">
    <property type="component" value="Unassembled WGS sequence"/>
</dbReference>
<dbReference type="EMBL" id="JXJQ01000006">
    <property type="protein sequence ID" value="KJY62265.1"/>
    <property type="molecule type" value="Genomic_DNA"/>
</dbReference>
<accession>A0A0F4LUF2</accession>
<dbReference type="RefSeq" id="WP_046315873.1">
    <property type="nucleotide sequence ID" value="NZ_JAMBJK010000006.1"/>
</dbReference>
<dbReference type="STRING" id="1218492.JG30_04650"/>
<protein>
    <submittedName>
        <fullName evidence="1">Propanediol utilization protein</fullName>
    </submittedName>
</protein>
<evidence type="ECO:0000313" key="2">
    <source>
        <dbReference type="Proteomes" id="UP000033558"/>
    </source>
</evidence>
<sequence>MDNLVAQVMKKLDERDQTIFRCAYVKNITPPDNDIFLDHGQVFLQNVAINLVFNLYSMNQQDLWVAWILDGISYDVNFRLMITQQMINFIPRMMVLDWPMLFVVDNKRPLIASRNRIISRAELAAFPDESIIIQSQNQKMTADAIDICRIKNLKIKMRTEENCIWQK</sequence>